<dbReference type="InterPro" id="IPR008927">
    <property type="entry name" value="6-PGluconate_DH-like_C_sf"/>
</dbReference>
<dbReference type="FunFam" id="3.40.50.720:FF:000208">
    <property type="entry name" value="Prephenate dehydrogenase"/>
    <property type="match status" value="1"/>
</dbReference>
<keyword evidence="5" id="KW-0028">Amino-acid biosynthesis</keyword>
<reference evidence="12 13" key="1">
    <citation type="submission" date="2020-08" db="EMBL/GenBank/DDBJ databases">
        <authorList>
            <person name="Liu G."/>
            <person name="Sun C."/>
        </authorList>
    </citation>
    <scope>NUCLEOTIDE SEQUENCE [LARGE SCALE GENOMIC DNA]</scope>
    <source>
        <strain evidence="12 13">OT19</strain>
    </source>
</reference>
<dbReference type="InterPro" id="IPR003099">
    <property type="entry name" value="Prephen_DH"/>
</dbReference>
<proteinExistence type="inferred from homology"/>
<dbReference type="Pfam" id="PF20463">
    <property type="entry name" value="PDH_C"/>
    <property type="match status" value="1"/>
</dbReference>
<dbReference type="Gene3D" id="1.10.3660.10">
    <property type="entry name" value="6-phosphogluconate dehydrogenase C-terminal like domain"/>
    <property type="match status" value="1"/>
</dbReference>
<dbReference type="Pfam" id="PF02153">
    <property type="entry name" value="PDH_N"/>
    <property type="match status" value="1"/>
</dbReference>
<comment type="catalytic activity">
    <reaction evidence="9">
        <text>prephenate + NAD(+) = 3-(4-hydroxyphenyl)pyruvate + CO2 + NADH</text>
        <dbReference type="Rhea" id="RHEA:13869"/>
        <dbReference type="ChEBI" id="CHEBI:16526"/>
        <dbReference type="ChEBI" id="CHEBI:29934"/>
        <dbReference type="ChEBI" id="CHEBI:36242"/>
        <dbReference type="ChEBI" id="CHEBI:57540"/>
        <dbReference type="ChEBI" id="CHEBI:57945"/>
        <dbReference type="EC" id="1.3.1.12"/>
    </reaction>
</comment>
<sequence length="327" mass="34585">MSEDRFQQVAIVGLGLIGGSIGLATQAALPGTRVTAYDADESVRIRARERGLAHEVFGDIRGAVADADLVVLCVPVRAMGETALALQGALKPEAVISDVGSCKQSVADAIAAALPGQPLVPAHPVAGTEHSGPDAGFATLFRNRWCILTPARDTPADAARRTGDFWTALGANVEIMDARHHDLVLAITSHVPHLIAYTIVGTASDLEDVTRSEVIKYSAGGFRDFTRIAASDPTMWRDVFLSNKEAVLEVLQRFSEDLSALQRAIRWEDGDALFDHFTQTRAVRRSIIEEGQDDARPDFGRRDHGANEGGANGGGATGGAGGGDQPG</sequence>
<dbReference type="GO" id="GO:0008977">
    <property type="term" value="F:prephenate dehydrogenase (NAD+) activity"/>
    <property type="evidence" value="ECO:0007669"/>
    <property type="project" value="UniProtKB-EC"/>
</dbReference>
<comment type="pathway">
    <text evidence="1">Amino-acid biosynthesis; L-tyrosine biosynthesis; (4-hydroxyphenyl)pyruvate from prephenate (NAD(+) route): step 1/1.</text>
</comment>
<keyword evidence="6" id="KW-0560">Oxidoreductase</keyword>
<protein>
    <recommendedName>
        <fullName evidence="3">prephenate dehydrogenase</fullName>
        <ecNumber evidence="3">1.3.1.12</ecNumber>
    </recommendedName>
</protein>
<dbReference type="InterPro" id="IPR046825">
    <property type="entry name" value="PDH_C"/>
</dbReference>
<feature type="compositionally biased region" description="Basic and acidic residues" evidence="10">
    <location>
        <begin position="293"/>
        <end position="306"/>
    </location>
</feature>
<dbReference type="Proteomes" id="UP000515297">
    <property type="component" value="Chromosome"/>
</dbReference>
<evidence type="ECO:0000256" key="6">
    <source>
        <dbReference type="ARBA" id="ARBA00023002"/>
    </source>
</evidence>
<evidence type="ECO:0000256" key="5">
    <source>
        <dbReference type="ARBA" id="ARBA00022605"/>
    </source>
</evidence>
<accession>A0A7G6VVZ9</accession>
<evidence type="ECO:0000313" key="13">
    <source>
        <dbReference type="Proteomes" id="UP000515297"/>
    </source>
</evidence>
<dbReference type="Gene3D" id="3.40.50.720">
    <property type="entry name" value="NAD(P)-binding Rossmann-like Domain"/>
    <property type="match status" value="1"/>
</dbReference>
<evidence type="ECO:0000256" key="2">
    <source>
        <dbReference type="ARBA" id="ARBA00007964"/>
    </source>
</evidence>
<dbReference type="SUPFAM" id="SSF48179">
    <property type="entry name" value="6-phosphogluconate dehydrogenase C-terminal domain-like"/>
    <property type="match status" value="1"/>
</dbReference>
<dbReference type="PANTHER" id="PTHR21363:SF0">
    <property type="entry name" value="PREPHENATE DEHYDROGENASE [NADP(+)]"/>
    <property type="match status" value="1"/>
</dbReference>
<dbReference type="GO" id="GO:0006571">
    <property type="term" value="P:tyrosine biosynthetic process"/>
    <property type="evidence" value="ECO:0007669"/>
    <property type="project" value="UniProtKB-KW"/>
</dbReference>
<dbReference type="GO" id="GO:0070403">
    <property type="term" value="F:NAD+ binding"/>
    <property type="evidence" value="ECO:0007669"/>
    <property type="project" value="InterPro"/>
</dbReference>
<evidence type="ECO:0000256" key="9">
    <source>
        <dbReference type="ARBA" id="ARBA00049260"/>
    </source>
</evidence>
<dbReference type="EMBL" id="CP060052">
    <property type="protein sequence ID" value="QNE05914.1"/>
    <property type="molecule type" value="Genomic_DNA"/>
</dbReference>
<gene>
    <name evidence="12" type="ORF">H4O24_04440</name>
</gene>
<evidence type="ECO:0000313" key="12">
    <source>
        <dbReference type="EMBL" id="QNE05914.1"/>
    </source>
</evidence>
<dbReference type="InterPro" id="IPR050812">
    <property type="entry name" value="Preph/Arog_dehydrog"/>
</dbReference>
<comment type="similarity">
    <text evidence="2">Belongs to the prephenate/arogenate dehydrogenase family.</text>
</comment>
<dbReference type="FunFam" id="1.10.3660.10:FF:000003">
    <property type="entry name" value="Prephenate dehydrogenase"/>
    <property type="match status" value="1"/>
</dbReference>
<evidence type="ECO:0000256" key="3">
    <source>
        <dbReference type="ARBA" id="ARBA00012068"/>
    </source>
</evidence>
<dbReference type="InterPro" id="IPR036291">
    <property type="entry name" value="NAD(P)-bd_dom_sf"/>
</dbReference>
<keyword evidence="4" id="KW-0827">Tyrosine biosynthesis</keyword>
<organism evidence="12 13">
    <name type="scientific">Croceicoccus marinus</name>
    <dbReference type="NCBI Taxonomy" id="450378"/>
    <lineage>
        <taxon>Bacteria</taxon>
        <taxon>Pseudomonadati</taxon>
        <taxon>Pseudomonadota</taxon>
        <taxon>Alphaproteobacteria</taxon>
        <taxon>Sphingomonadales</taxon>
        <taxon>Erythrobacteraceae</taxon>
        <taxon>Croceicoccus</taxon>
    </lineage>
</organism>
<dbReference type="RefSeq" id="WP_185884961.1">
    <property type="nucleotide sequence ID" value="NZ_CP060052.1"/>
</dbReference>
<feature type="domain" description="Prephenate/arogenate dehydrogenase" evidence="11">
    <location>
        <begin position="7"/>
        <end position="295"/>
    </location>
</feature>
<dbReference type="NCBIfam" id="NF005694">
    <property type="entry name" value="PRK07502.1"/>
    <property type="match status" value="1"/>
</dbReference>
<evidence type="ECO:0000256" key="4">
    <source>
        <dbReference type="ARBA" id="ARBA00022498"/>
    </source>
</evidence>
<dbReference type="EC" id="1.3.1.12" evidence="3"/>
<dbReference type="PANTHER" id="PTHR21363">
    <property type="entry name" value="PREPHENATE DEHYDROGENASE"/>
    <property type="match status" value="1"/>
</dbReference>
<feature type="compositionally biased region" description="Gly residues" evidence="10">
    <location>
        <begin position="307"/>
        <end position="327"/>
    </location>
</feature>
<keyword evidence="7" id="KW-0520">NAD</keyword>
<keyword evidence="8" id="KW-0057">Aromatic amino acid biosynthesis</keyword>
<evidence type="ECO:0000256" key="1">
    <source>
        <dbReference type="ARBA" id="ARBA00005067"/>
    </source>
</evidence>
<dbReference type="PROSITE" id="PS51176">
    <property type="entry name" value="PDH_ADH"/>
    <property type="match status" value="1"/>
</dbReference>
<dbReference type="SUPFAM" id="SSF51735">
    <property type="entry name" value="NAD(P)-binding Rossmann-fold domains"/>
    <property type="match status" value="1"/>
</dbReference>
<dbReference type="AlphaFoldDB" id="A0A7G6VVZ9"/>
<evidence type="ECO:0000256" key="8">
    <source>
        <dbReference type="ARBA" id="ARBA00023141"/>
    </source>
</evidence>
<feature type="region of interest" description="Disordered" evidence="10">
    <location>
        <begin position="288"/>
        <end position="327"/>
    </location>
</feature>
<evidence type="ECO:0000256" key="10">
    <source>
        <dbReference type="SAM" id="MobiDB-lite"/>
    </source>
</evidence>
<evidence type="ECO:0000256" key="7">
    <source>
        <dbReference type="ARBA" id="ARBA00023027"/>
    </source>
</evidence>
<evidence type="ECO:0000259" key="11">
    <source>
        <dbReference type="PROSITE" id="PS51176"/>
    </source>
</evidence>
<dbReference type="InterPro" id="IPR046826">
    <property type="entry name" value="PDH_N"/>
</dbReference>
<name>A0A7G6VVZ9_9SPHN</name>
<dbReference type="GO" id="GO:0004665">
    <property type="term" value="F:prephenate dehydrogenase (NADP+) activity"/>
    <property type="evidence" value="ECO:0007669"/>
    <property type="project" value="InterPro"/>
</dbReference>